<reference evidence="1" key="1">
    <citation type="submission" date="2024-12" db="EMBL/GenBank/DDBJ databases">
        <title>Comparative genomics and development of molecular markers within Purpureocillium lilacinum and among Purpureocillium species.</title>
        <authorList>
            <person name="Yeh Z.-Y."/>
            <person name="Ni N.-T."/>
            <person name="Lo P.-H."/>
            <person name="Mushyakhwo K."/>
            <person name="Lin C.-F."/>
            <person name="Nai Y.-S."/>
        </authorList>
    </citation>
    <scope>NUCLEOTIDE SEQUENCE</scope>
    <source>
        <strain evidence="1">NCHU-NPUST-175</strain>
    </source>
</reference>
<keyword evidence="2" id="KW-1185">Reference proteome</keyword>
<dbReference type="Proteomes" id="UP001638806">
    <property type="component" value="Unassembled WGS sequence"/>
</dbReference>
<evidence type="ECO:0000313" key="1">
    <source>
        <dbReference type="EMBL" id="KAL3961496.1"/>
    </source>
</evidence>
<name>A0ACC4E1G2_PURLI</name>
<evidence type="ECO:0000313" key="2">
    <source>
        <dbReference type="Proteomes" id="UP001638806"/>
    </source>
</evidence>
<gene>
    <name evidence="1" type="ORF">ACCO45_003019</name>
</gene>
<organism evidence="1 2">
    <name type="scientific">Purpureocillium lilacinum</name>
    <name type="common">Paecilomyces lilacinus</name>
    <dbReference type="NCBI Taxonomy" id="33203"/>
    <lineage>
        <taxon>Eukaryota</taxon>
        <taxon>Fungi</taxon>
        <taxon>Dikarya</taxon>
        <taxon>Ascomycota</taxon>
        <taxon>Pezizomycotina</taxon>
        <taxon>Sordariomycetes</taxon>
        <taxon>Hypocreomycetidae</taxon>
        <taxon>Hypocreales</taxon>
        <taxon>Ophiocordycipitaceae</taxon>
        <taxon>Purpureocillium</taxon>
    </lineage>
</organism>
<protein>
    <submittedName>
        <fullName evidence="1">Uncharacterized protein</fullName>
    </submittedName>
</protein>
<accession>A0ACC4E1G2</accession>
<proteinExistence type="predicted"/>
<comment type="caution">
    <text evidence="1">The sequence shown here is derived from an EMBL/GenBank/DDBJ whole genome shotgun (WGS) entry which is preliminary data.</text>
</comment>
<sequence length="73" mass="7910">MSDDQDLPAPQLRQPREECIDLEDEAVVRGFEVVALGAPPEQKQRTASICRGAIIATYTLAGVKDSVVISEPD</sequence>
<dbReference type="EMBL" id="JBGNUJ010000003">
    <property type="protein sequence ID" value="KAL3961496.1"/>
    <property type="molecule type" value="Genomic_DNA"/>
</dbReference>